<sequence length="935" mass="104028">MDSQLLALPMGIISEILAYLDPVDLQIVMLSSQALRHLSAIRLYRHVRHEFLEIPGDNRESPIPVDKLAGILETLTTSDFNYAAFVKEIALDAAHTSPSSWTRIQSKIAYHFKYDLLCGRFLNSLLLAAIKRMTALESLRWDIKVQLNPSIFAVLGKSSSLKKLQIRMHSGRSIASQSTPSPAPSSTWPPESQSTQHLPPSMLVHSHGTLPSPSVSGLPTQNRIVKSTNFGSPARTFSHFKGLKSLAVLDMDSLEYISEISECISASATSLKFLRLSFSEKLALKSRKSTVFDPSDSESDTQGEDELDWAGYSGTHYPNLPSPVSYLLNTTITTSTSNNAVNGRSERLAQETVLSILFGLERKEMKPQQQLFQMMENRIKAEQQHGTRLNYLDDDKIDAMSRDLRRILYSLRQVGADSKRKDAEQIADKFREAADTFSQVAAEIANAHEGSSDIQAKGASGLETDLVPKIAAGVQNSDEGIIQSVSGEEYNIASNSSSSSIEPNPSHSANSHPEQPETLLRPVKSEVEKQLIDLVDMEHPDTLSEGDDQEFLECDERRTQNHALQQPRMPGKDKQPIRGSGAGDTSNALENRENTEIDIEKLPLEQAIQEYIRQHHGISLEELSVKLITLKPSVICQAVNVWSLKHICLLDVGPQKAFWVMLTALNKLHPLNMTSIHSDDTGDSLLHFLNSLALVDEVFLIEPNSRTFPGPTRSESLIDIDDIREMILEKHIKNLKRLMIRNDIGSQWNLDRRTARLIAKSGTKLLELVVAVDSSIFHFMMHYVQFLRSLVALHVLFSNDEFCTSLLNEIRLCAIDNILHFPALNIQYIAVSHASNGPVGTKACQIVKNVAKLEQGFNIDNTISPLSEVLLDSAQNSKKEQHGLSESSLNPAPSVDESEEDTPITTPQTLTITSIDLHNIIGVKIWEKKFYYSTL</sequence>
<comment type="caution">
    <text evidence="1">The sequence shown here is derived from an EMBL/GenBank/DDBJ whole genome shotgun (WGS) entry which is preliminary data.</text>
</comment>
<proteinExistence type="predicted"/>
<gene>
    <name evidence="1" type="ORF">LOY88_000380</name>
</gene>
<accession>A0ACB8V704</accession>
<dbReference type="EMBL" id="JALBCA010000004">
    <property type="protein sequence ID" value="KAI2392915.1"/>
    <property type="molecule type" value="Genomic_DNA"/>
</dbReference>
<protein>
    <submittedName>
        <fullName evidence="1">Uncharacterized protein</fullName>
    </submittedName>
</protein>
<reference evidence="1" key="1">
    <citation type="journal article" date="2022" name="bioRxiv">
        <title>Population genetic analysis of Ophidiomyces ophidiicola, the causative agent of snake fungal disease, indicates recent introductions to the USA.</title>
        <authorList>
            <person name="Ladner J.T."/>
            <person name="Palmer J.M."/>
            <person name="Ettinger C.L."/>
            <person name="Stajich J.E."/>
            <person name="Farrell T.M."/>
            <person name="Glorioso B.M."/>
            <person name="Lawson B."/>
            <person name="Price S.J."/>
            <person name="Stengle A.G."/>
            <person name="Grear D.A."/>
            <person name="Lorch J.M."/>
        </authorList>
    </citation>
    <scope>NUCLEOTIDE SEQUENCE</scope>
    <source>
        <strain evidence="1">NWHC 24266-5</strain>
    </source>
</reference>
<evidence type="ECO:0000313" key="1">
    <source>
        <dbReference type="EMBL" id="KAI2392915.1"/>
    </source>
</evidence>
<organism evidence="1">
    <name type="scientific">Ophidiomyces ophidiicola</name>
    <dbReference type="NCBI Taxonomy" id="1387563"/>
    <lineage>
        <taxon>Eukaryota</taxon>
        <taxon>Fungi</taxon>
        <taxon>Dikarya</taxon>
        <taxon>Ascomycota</taxon>
        <taxon>Pezizomycotina</taxon>
        <taxon>Eurotiomycetes</taxon>
        <taxon>Eurotiomycetidae</taxon>
        <taxon>Onygenales</taxon>
        <taxon>Onygenaceae</taxon>
        <taxon>Ophidiomyces</taxon>
    </lineage>
</organism>
<name>A0ACB8V704_9EURO</name>